<evidence type="ECO:0000259" key="4">
    <source>
        <dbReference type="Pfam" id="PF25954"/>
    </source>
</evidence>
<dbReference type="GO" id="GO:0060003">
    <property type="term" value="P:copper ion export"/>
    <property type="evidence" value="ECO:0007669"/>
    <property type="project" value="TreeGrafter"/>
</dbReference>
<keyword evidence="2" id="KW-0813">Transport</keyword>
<evidence type="ECO:0000256" key="1">
    <source>
        <dbReference type="ARBA" id="ARBA00009477"/>
    </source>
</evidence>
<dbReference type="Gene3D" id="2.40.30.170">
    <property type="match status" value="1"/>
</dbReference>
<dbReference type="Gene3D" id="2.40.50.100">
    <property type="match status" value="1"/>
</dbReference>
<dbReference type="Pfam" id="PF25954">
    <property type="entry name" value="Beta-barrel_RND_2"/>
    <property type="match status" value="1"/>
</dbReference>
<evidence type="ECO:0000259" key="3">
    <source>
        <dbReference type="Pfam" id="PF25917"/>
    </source>
</evidence>
<dbReference type="Pfam" id="PF25917">
    <property type="entry name" value="BSH_RND"/>
    <property type="match status" value="1"/>
</dbReference>
<dbReference type="Gene3D" id="1.10.287.470">
    <property type="entry name" value="Helix hairpin bin"/>
    <property type="match status" value="1"/>
</dbReference>
<dbReference type="InterPro" id="IPR051909">
    <property type="entry name" value="MFP_Cation_Efflux"/>
</dbReference>
<gene>
    <name evidence="5" type="ORF">JR347_03795</name>
</gene>
<protein>
    <submittedName>
        <fullName evidence="5">Efflux RND transporter periplasmic adaptor subunit</fullName>
    </submittedName>
</protein>
<keyword evidence="6" id="KW-1185">Reference proteome</keyword>
<evidence type="ECO:0000313" key="5">
    <source>
        <dbReference type="EMBL" id="QSE98213.1"/>
    </source>
</evidence>
<feature type="domain" description="CusB-like beta-barrel" evidence="4">
    <location>
        <begin position="223"/>
        <end position="295"/>
    </location>
</feature>
<sequence length="299" mass="33633">MKSLNIIIISSLAVYFISCADKQTQPDQMDQVDSSIAKVSEGSKANIEPLENVEEKRIQVRGFIEVPPENRAIISAYYGGYVKSLSLLNGQHVKKGDYLFSLTNPEYLKMQQEYLAAKENFEFLQSDYNRQKELANENIASGKSFSKVEADFRSAKSKYQAVREQMKLLNVNINKLEEGDFFPTVNIYSPISGMISKININSGQYLDEKVPAVEIVNTGHLHLELEVYERDIAKLKKGQSINFAVPEYSSASLQASVYLINSIIDSERRTASIHAHIESSIDSLQLMPGMFVEAEIILD</sequence>
<dbReference type="Proteomes" id="UP000662783">
    <property type="component" value="Chromosome"/>
</dbReference>
<dbReference type="InterPro" id="IPR058625">
    <property type="entry name" value="MdtA-like_BSH"/>
</dbReference>
<dbReference type="AlphaFoldDB" id="A0A974WI68"/>
<organism evidence="5 6">
    <name type="scientific">Fulvivirga lutea</name>
    <dbReference type="NCBI Taxonomy" id="2810512"/>
    <lineage>
        <taxon>Bacteria</taxon>
        <taxon>Pseudomonadati</taxon>
        <taxon>Bacteroidota</taxon>
        <taxon>Cytophagia</taxon>
        <taxon>Cytophagales</taxon>
        <taxon>Fulvivirgaceae</taxon>
        <taxon>Fulvivirga</taxon>
    </lineage>
</organism>
<evidence type="ECO:0000256" key="2">
    <source>
        <dbReference type="ARBA" id="ARBA00022448"/>
    </source>
</evidence>
<evidence type="ECO:0000313" key="6">
    <source>
        <dbReference type="Proteomes" id="UP000662783"/>
    </source>
</evidence>
<name>A0A974WI68_9BACT</name>
<dbReference type="RefSeq" id="WP_205722721.1">
    <property type="nucleotide sequence ID" value="NZ_CP070608.1"/>
</dbReference>
<dbReference type="PANTHER" id="PTHR30097:SF4">
    <property type="entry name" value="SLR6042 PROTEIN"/>
    <property type="match status" value="1"/>
</dbReference>
<comment type="similarity">
    <text evidence="1">Belongs to the membrane fusion protein (MFP) (TC 8.A.1) family.</text>
</comment>
<dbReference type="GO" id="GO:0016020">
    <property type="term" value="C:membrane"/>
    <property type="evidence" value="ECO:0007669"/>
    <property type="project" value="InterPro"/>
</dbReference>
<dbReference type="NCBIfam" id="TIGR01730">
    <property type="entry name" value="RND_mfp"/>
    <property type="match status" value="1"/>
</dbReference>
<dbReference type="InterPro" id="IPR058792">
    <property type="entry name" value="Beta-barrel_RND_2"/>
</dbReference>
<dbReference type="SUPFAM" id="SSF111369">
    <property type="entry name" value="HlyD-like secretion proteins"/>
    <property type="match status" value="1"/>
</dbReference>
<dbReference type="PANTHER" id="PTHR30097">
    <property type="entry name" value="CATION EFFLUX SYSTEM PROTEIN CUSB"/>
    <property type="match status" value="1"/>
</dbReference>
<feature type="domain" description="Multidrug resistance protein MdtA-like barrel-sandwich hybrid" evidence="3">
    <location>
        <begin position="75"/>
        <end position="211"/>
    </location>
</feature>
<dbReference type="EMBL" id="CP070608">
    <property type="protein sequence ID" value="QSE98213.1"/>
    <property type="molecule type" value="Genomic_DNA"/>
</dbReference>
<dbReference type="GO" id="GO:0030313">
    <property type="term" value="C:cell envelope"/>
    <property type="evidence" value="ECO:0007669"/>
    <property type="project" value="TreeGrafter"/>
</dbReference>
<dbReference type="InterPro" id="IPR006143">
    <property type="entry name" value="RND_pump_MFP"/>
</dbReference>
<dbReference type="GO" id="GO:0015679">
    <property type="term" value="P:plasma membrane copper ion transport"/>
    <property type="evidence" value="ECO:0007669"/>
    <property type="project" value="TreeGrafter"/>
</dbReference>
<reference evidence="5" key="1">
    <citation type="submission" date="2021-02" db="EMBL/GenBank/DDBJ databases">
        <title>Fulvivirga sp. S481 isolated from sea water.</title>
        <authorList>
            <person name="Bae S.S."/>
            <person name="Baek K."/>
        </authorList>
    </citation>
    <scope>NUCLEOTIDE SEQUENCE</scope>
    <source>
        <strain evidence="5">S481</strain>
    </source>
</reference>
<proteinExistence type="inferred from homology"/>
<accession>A0A974WI68</accession>
<dbReference type="GO" id="GO:0022857">
    <property type="term" value="F:transmembrane transporter activity"/>
    <property type="evidence" value="ECO:0007669"/>
    <property type="project" value="InterPro"/>
</dbReference>
<dbReference type="KEGG" id="fuv:JR347_03795"/>